<sequence length="77" mass="8707">MLILVLGCSVISLTLFIPPCRLFTLFVTKLQSIQRTVASLRTAYPRAWAWLRSIPSASFSVRLPNNIGNFYLVSYIT</sequence>
<dbReference type="Proteomes" id="UP001234297">
    <property type="component" value="Chromosome 8"/>
</dbReference>
<evidence type="ECO:0000313" key="1">
    <source>
        <dbReference type="EMBL" id="KAJ8632129.1"/>
    </source>
</evidence>
<gene>
    <name evidence="1" type="ORF">MRB53_025465</name>
</gene>
<accession>A0ACC2LGG1</accession>
<protein>
    <submittedName>
        <fullName evidence="1">Uncharacterized protein</fullName>
    </submittedName>
</protein>
<evidence type="ECO:0000313" key="2">
    <source>
        <dbReference type="Proteomes" id="UP001234297"/>
    </source>
</evidence>
<dbReference type="EMBL" id="CM056816">
    <property type="protein sequence ID" value="KAJ8632129.1"/>
    <property type="molecule type" value="Genomic_DNA"/>
</dbReference>
<proteinExistence type="predicted"/>
<comment type="caution">
    <text evidence="1">The sequence shown here is derived from an EMBL/GenBank/DDBJ whole genome shotgun (WGS) entry which is preliminary data.</text>
</comment>
<keyword evidence="2" id="KW-1185">Reference proteome</keyword>
<organism evidence="1 2">
    <name type="scientific">Persea americana</name>
    <name type="common">Avocado</name>
    <dbReference type="NCBI Taxonomy" id="3435"/>
    <lineage>
        <taxon>Eukaryota</taxon>
        <taxon>Viridiplantae</taxon>
        <taxon>Streptophyta</taxon>
        <taxon>Embryophyta</taxon>
        <taxon>Tracheophyta</taxon>
        <taxon>Spermatophyta</taxon>
        <taxon>Magnoliopsida</taxon>
        <taxon>Magnoliidae</taxon>
        <taxon>Laurales</taxon>
        <taxon>Lauraceae</taxon>
        <taxon>Persea</taxon>
    </lineage>
</organism>
<reference evidence="1 2" key="1">
    <citation type="journal article" date="2022" name="Hortic Res">
        <title>A haplotype resolved chromosomal level avocado genome allows analysis of novel avocado genes.</title>
        <authorList>
            <person name="Nath O."/>
            <person name="Fletcher S.J."/>
            <person name="Hayward A."/>
            <person name="Shaw L.M."/>
            <person name="Masouleh A.K."/>
            <person name="Furtado A."/>
            <person name="Henry R.J."/>
            <person name="Mitter N."/>
        </authorList>
    </citation>
    <scope>NUCLEOTIDE SEQUENCE [LARGE SCALE GENOMIC DNA]</scope>
    <source>
        <strain evidence="2">cv. Hass</strain>
    </source>
</reference>
<name>A0ACC2LGG1_PERAE</name>